<name>A0A0B4F100_METAF</name>
<accession>A0A0B4F100</accession>
<proteinExistence type="predicted"/>
<organism evidence="1 2">
    <name type="scientific">Metarhizium anisopliae (strain ARSEF 549)</name>
    <dbReference type="NCBI Taxonomy" id="3151832"/>
    <lineage>
        <taxon>Eukaryota</taxon>
        <taxon>Fungi</taxon>
        <taxon>Dikarya</taxon>
        <taxon>Ascomycota</taxon>
        <taxon>Pezizomycotina</taxon>
        <taxon>Sordariomycetes</taxon>
        <taxon>Hypocreomycetidae</taxon>
        <taxon>Hypocreales</taxon>
        <taxon>Clavicipitaceae</taxon>
        <taxon>Metarhizium</taxon>
    </lineage>
</organism>
<evidence type="ECO:0000313" key="2">
    <source>
        <dbReference type="Proteomes" id="UP000031186"/>
    </source>
</evidence>
<reference evidence="1 2" key="1">
    <citation type="journal article" date="2014" name="Proc. Natl. Acad. Sci. U.S.A.">
        <title>Trajectory and genomic determinants of fungal-pathogen speciation and host adaptation.</title>
        <authorList>
            <person name="Hu X."/>
            <person name="Xiao G."/>
            <person name="Zheng P."/>
            <person name="Shang Y."/>
            <person name="Su Y."/>
            <person name="Zhang X."/>
            <person name="Liu X."/>
            <person name="Zhan S."/>
            <person name="St Leger R.J."/>
            <person name="Wang C."/>
        </authorList>
    </citation>
    <scope>NUCLEOTIDE SEQUENCE [LARGE SCALE GENOMIC DNA]</scope>
    <source>
        <strain evidence="1 2">ARSEF 549</strain>
    </source>
</reference>
<keyword evidence="2" id="KW-1185">Reference proteome</keyword>
<dbReference type="EMBL" id="AZNF01000009">
    <property type="protein sequence ID" value="KID64068.1"/>
    <property type="molecule type" value="Genomic_DNA"/>
</dbReference>
<feature type="non-terminal residue" evidence="1">
    <location>
        <position position="1"/>
    </location>
</feature>
<dbReference type="AlphaFoldDB" id="A0A0B4F100"/>
<dbReference type="VEuPathDB" id="FungiDB:MAN_07239"/>
<dbReference type="HOGENOM" id="CLU_2868143_0_0_1"/>
<protein>
    <submittedName>
        <fullName evidence="1">Uncharacterized protein</fullName>
    </submittedName>
</protein>
<dbReference type="Proteomes" id="UP000031186">
    <property type="component" value="Unassembled WGS sequence"/>
</dbReference>
<gene>
    <name evidence="1" type="ORF">MAN_07239</name>
</gene>
<comment type="caution">
    <text evidence="1">The sequence shown here is derived from an EMBL/GenBank/DDBJ whole genome shotgun (WGS) entry which is preliminary data.</text>
</comment>
<evidence type="ECO:0000313" key="1">
    <source>
        <dbReference type="EMBL" id="KID64068.1"/>
    </source>
</evidence>
<dbReference type="OrthoDB" id="329835at2759"/>
<sequence length="64" mass="6743">MISYLLDLSYTLANRRSRLPSRGFAGSSSNGVTEAFGNVAENFSFADKKKAPVVGLAFAGQGAQ</sequence>